<dbReference type="PANTHER" id="PTHR43707">
    <property type="entry name" value="HISTIDYL-TRNA SYNTHETASE"/>
    <property type="match status" value="1"/>
</dbReference>
<dbReference type="STRING" id="157733.AB986_13915"/>
<dbReference type="GO" id="GO:0005737">
    <property type="term" value="C:cytoplasm"/>
    <property type="evidence" value="ECO:0007669"/>
    <property type="project" value="UniProtKB-SubCell"/>
</dbReference>
<dbReference type="Proteomes" id="UP000035996">
    <property type="component" value="Unassembled WGS sequence"/>
</dbReference>
<dbReference type="InterPro" id="IPR004517">
    <property type="entry name" value="HisZ"/>
</dbReference>
<dbReference type="EMBL" id="LELK01000004">
    <property type="protein sequence ID" value="KMM36993.1"/>
    <property type="molecule type" value="Genomic_DNA"/>
</dbReference>
<dbReference type="InterPro" id="IPR045864">
    <property type="entry name" value="aa-tRNA-synth_II/BPL/LPL"/>
</dbReference>
<dbReference type="GO" id="GO:0000105">
    <property type="term" value="P:L-histidine biosynthetic process"/>
    <property type="evidence" value="ECO:0007669"/>
    <property type="project" value="UniProtKB-UniRule"/>
</dbReference>
<comment type="function">
    <text evidence="9 10">Required for the first step of histidine biosynthesis. May allow the feedback regulation of ATP phosphoribosyltransferase activity by histidine.</text>
</comment>
<evidence type="ECO:0000256" key="11">
    <source>
        <dbReference type="PIRSR" id="PIRSR001549-1"/>
    </source>
</evidence>
<reference evidence="13" key="1">
    <citation type="submission" date="2015-06" db="EMBL/GenBank/DDBJ databases">
        <authorList>
            <person name="Liu B."/>
            <person name="Wang J."/>
            <person name="Zhu Y."/>
            <person name="Liu G."/>
            <person name="Chen Q."/>
            <person name="Zheng C."/>
            <person name="Che J."/>
            <person name="Ge C."/>
            <person name="Shi H."/>
            <person name="Pan Z."/>
            <person name="Liu X."/>
        </authorList>
    </citation>
    <scope>NUCLEOTIDE SEQUENCE [LARGE SCALE GENOMIC DNA]</scope>
    <source>
        <strain evidence="13">DSM 16346</strain>
    </source>
</reference>
<dbReference type="CDD" id="cd00773">
    <property type="entry name" value="HisRS-like_core"/>
    <property type="match status" value="1"/>
</dbReference>
<comment type="similarity">
    <text evidence="3 10">Belongs to the class-II aminoacyl-tRNA synthetase family. HisZ subfamily.</text>
</comment>
<dbReference type="Pfam" id="PF21996">
    <property type="entry name" value="HisZ-like"/>
    <property type="match status" value="1"/>
</dbReference>
<organism evidence="13 14">
    <name type="scientific">Guptibacillus hwajinpoensis</name>
    <dbReference type="NCBI Taxonomy" id="208199"/>
    <lineage>
        <taxon>Bacteria</taxon>
        <taxon>Bacillati</taxon>
        <taxon>Bacillota</taxon>
        <taxon>Bacilli</taxon>
        <taxon>Bacillales</taxon>
        <taxon>Guptibacillaceae</taxon>
        <taxon>Guptibacillus</taxon>
    </lineage>
</organism>
<feature type="binding site" evidence="11">
    <location>
        <position position="129"/>
    </location>
    <ligand>
        <name>L-histidine</name>
        <dbReference type="ChEBI" id="CHEBI:57595"/>
    </ligand>
</feature>
<feature type="domain" description="Aminoacyl-transfer RNA synthetases class-II family profile" evidence="12">
    <location>
        <begin position="23"/>
        <end position="340"/>
    </location>
</feature>
<feature type="binding site" evidence="11">
    <location>
        <position position="111"/>
    </location>
    <ligand>
        <name>L-histidine</name>
        <dbReference type="ChEBI" id="CHEBI:57595"/>
    </ligand>
</feature>
<evidence type="ECO:0000313" key="14">
    <source>
        <dbReference type="Proteomes" id="UP000035996"/>
    </source>
</evidence>
<dbReference type="Gene3D" id="3.40.50.12590">
    <property type="match status" value="1"/>
</dbReference>
<gene>
    <name evidence="10" type="primary">hisZ</name>
    <name evidence="13" type="ORF">AB986_13915</name>
</gene>
<feature type="binding site" evidence="11">
    <location>
        <begin position="81"/>
        <end position="83"/>
    </location>
    <ligand>
        <name>L-histidine</name>
        <dbReference type="ChEBI" id="CHEBI:57595"/>
    </ligand>
</feature>
<dbReference type="PIRSF" id="PIRSF001549">
    <property type="entry name" value="His-tRNA_synth"/>
    <property type="match status" value="1"/>
</dbReference>
<comment type="pathway">
    <text evidence="2 10">Amino-acid biosynthesis; L-histidine biosynthesis; L-histidine from 5-phospho-alpha-D-ribose 1-diphosphate: step 1/9.</text>
</comment>
<keyword evidence="6 10" id="KW-0963">Cytoplasm</keyword>
<evidence type="ECO:0000256" key="7">
    <source>
        <dbReference type="ARBA" id="ARBA00022605"/>
    </source>
</evidence>
<dbReference type="GO" id="GO:0016757">
    <property type="term" value="F:glycosyltransferase activity"/>
    <property type="evidence" value="ECO:0007669"/>
    <property type="project" value="UniProtKB-KW"/>
</dbReference>
<dbReference type="GO" id="GO:0140096">
    <property type="term" value="F:catalytic activity, acting on a protein"/>
    <property type="evidence" value="ECO:0007669"/>
    <property type="project" value="UniProtKB-ARBA"/>
</dbReference>
<dbReference type="GO" id="GO:0004821">
    <property type="term" value="F:histidine-tRNA ligase activity"/>
    <property type="evidence" value="ECO:0007669"/>
    <property type="project" value="InterPro"/>
</dbReference>
<comment type="miscellaneous">
    <text evidence="10">This function is generally fulfilled by the C-terminal part of HisG, which is missing in some bacteria such as this one.</text>
</comment>
<dbReference type="PATRIC" id="fig|157733.3.peg.842"/>
<keyword evidence="7 10" id="KW-0028">Amino-acid biosynthesis</keyword>
<feature type="binding site" evidence="11">
    <location>
        <begin position="274"/>
        <end position="275"/>
    </location>
    <ligand>
        <name>L-histidine</name>
        <dbReference type="ChEBI" id="CHEBI:57595"/>
    </ligand>
</feature>
<dbReference type="RefSeq" id="WP_048311718.1">
    <property type="nucleotide sequence ID" value="NZ_CP119526.1"/>
</dbReference>
<dbReference type="InterPro" id="IPR041715">
    <property type="entry name" value="HisRS-like_core"/>
</dbReference>
<dbReference type="PANTHER" id="PTHR43707:SF1">
    <property type="entry name" value="HISTIDINE--TRNA LIGASE, MITOCHONDRIAL-RELATED"/>
    <property type="match status" value="1"/>
</dbReference>
<name>A0A0J6CUX0_9BACL</name>
<comment type="subunit">
    <text evidence="4 10">Heteromultimer composed of HisG and HisZ subunits.</text>
</comment>
<keyword evidence="14" id="KW-1185">Reference proteome</keyword>
<dbReference type="AlphaFoldDB" id="A0A0J6CUX0"/>
<dbReference type="InterPro" id="IPR006195">
    <property type="entry name" value="aa-tRNA-synth_II"/>
</dbReference>
<comment type="caution">
    <text evidence="13">The sequence shown here is derived from an EMBL/GenBank/DDBJ whole genome shotgun (WGS) entry which is preliminary data.</text>
</comment>
<dbReference type="HAMAP" id="MF_00125">
    <property type="entry name" value="HisZ"/>
    <property type="match status" value="1"/>
</dbReference>
<dbReference type="OrthoDB" id="9800814at2"/>
<dbReference type="Pfam" id="PF13393">
    <property type="entry name" value="tRNA-synt_His"/>
    <property type="match status" value="1"/>
</dbReference>
<accession>A0A0J6CUX0</accession>
<dbReference type="SUPFAM" id="SSF55681">
    <property type="entry name" value="Class II aaRS and biotin synthetases"/>
    <property type="match status" value="1"/>
</dbReference>
<evidence type="ECO:0000256" key="2">
    <source>
        <dbReference type="ARBA" id="ARBA00004667"/>
    </source>
</evidence>
<dbReference type="InterPro" id="IPR004516">
    <property type="entry name" value="HisRS/HisZ"/>
</dbReference>
<comment type="subcellular location">
    <subcellularLocation>
        <location evidence="1 10">Cytoplasm</location>
    </subcellularLocation>
</comment>
<evidence type="ECO:0000256" key="1">
    <source>
        <dbReference type="ARBA" id="ARBA00004496"/>
    </source>
</evidence>
<keyword evidence="8 10" id="KW-0368">Histidine biosynthesis</keyword>
<dbReference type="PROSITE" id="PS50862">
    <property type="entry name" value="AA_TRNA_LIGASE_II"/>
    <property type="match status" value="1"/>
</dbReference>
<dbReference type="Gene3D" id="3.30.930.10">
    <property type="entry name" value="Bira Bifunctional Protein, Domain 2"/>
    <property type="match status" value="1"/>
</dbReference>
<protein>
    <recommendedName>
        <fullName evidence="5 10">ATP phosphoribosyltransferase regulatory subunit</fullName>
    </recommendedName>
</protein>
<evidence type="ECO:0000256" key="9">
    <source>
        <dbReference type="ARBA" id="ARBA00025246"/>
    </source>
</evidence>
<evidence type="ECO:0000256" key="10">
    <source>
        <dbReference type="HAMAP-Rule" id="MF_00125"/>
    </source>
</evidence>
<proteinExistence type="inferred from homology"/>
<dbReference type="InterPro" id="IPR053846">
    <property type="entry name" value="HisZ-C"/>
</dbReference>
<evidence type="ECO:0000256" key="6">
    <source>
        <dbReference type="ARBA" id="ARBA00022490"/>
    </source>
</evidence>
<evidence type="ECO:0000256" key="5">
    <source>
        <dbReference type="ARBA" id="ARBA00020397"/>
    </source>
</evidence>
<feature type="binding site" evidence="11">
    <location>
        <position position="125"/>
    </location>
    <ligand>
        <name>L-histidine</name>
        <dbReference type="ChEBI" id="CHEBI:57595"/>
    </ligand>
</feature>
<keyword evidence="13" id="KW-0328">Glycosyltransferase</keyword>
<evidence type="ECO:0000313" key="13">
    <source>
        <dbReference type="EMBL" id="KMM36993.1"/>
    </source>
</evidence>
<evidence type="ECO:0000256" key="4">
    <source>
        <dbReference type="ARBA" id="ARBA00011496"/>
    </source>
</evidence>
<dbReference type="UniPathway" id="UPA00031">
    <property type="reaction ID" value="UER00006"/>
</dbReference>
<sequence length="393" mass="44209">MTRPFVFEKPLGMRDTLPLLYDLKTSIREKIQHVTETWGYRFMNTPTLEYYETVGEASAILDQQLFKLLDQRGNTLVLRPDMTAPIARVAASSLKKEPFPLRLAYDSNVYRAQEDEGGKPAEFEQIGVELIGDRTTSADAEVIALMAAVLKEAGLENFQIAIGHVGFIQELFLSIVGNEDRAAVLRRYLYEKNYVGYRQHVREMPLSSIDQKRLMDLLTLRGDGSKLSDAIELLPTEAGERVLDELRTLIQTLEAYGVADQVKFDFTLVSHMSYYTGVVFEGYANELGVPLSNGGRYDELLSRFDRPAQATGFGIRLDHLAEALGLTGDEKLPDAIIFSPERREEAIQQASERRAQGEKVVMQELSGITNLDEYSERFDDVVYMIGKNGKGTL</sequence>
<evidence type="ECO:0000259" key="12">
    <source>
        <dbReference type="PROSITE" id="PS50862"/>
    </source>
</evidence>
<dbReference type="GO" id="GO:0006427">
    <property type="term" value="P:histidyl-tRNA aminoacylation"/>
    <property type="evidence" value="ECO:0007669"/>
    <property type="project" value="InterPro"/>
</dbReference>
<evidence type="ECO:0000256" key="8">
    <source>
        <dbReference type="ARBA" id="ARBA00023102"/>
    </source>
</evidence>
<dbReference type="NCBIfam" id="NF008941">
    <property type="entry name" value="PRK12292.2-4"/>
    <property type="match status" value="1"/>
</dbReference>
<evidence type="ECO:0000256" key="3">
    <source>
        <dbReference type="ARBA" id="ARBA00005539"/>
    </source>
</evidence>
<dbReference type="NCBIfam" id="TIGR00443">
    <property type="entry name" value="hisZ_biosyn_reg"/>
    <property type="match status" value="1"/>
</dbReference>
<keyword evidence="13" id="KW-0808">Transferase</keyword>